<proteinExistence type="inferred from homology"/>
<feature type="binding site" evidence="7">
    <location>
        <position position="100"/>
    </location>
    <ligand>
        <name>Zn(2+)</name>
        <dbReference type="ChEBI" id="CHEBI:29105"/>
    </ligand>
</feature>
<dbReference type="EMBL" id="CP041372">
    <property type="protein sequence ID" value="QKS70554.1"/>
    <property type="molecule type" value="Genomic_DNA"/>
</dbReference>
<sequence length="182" mass="20374">MNIQELEQAQKRFRELQIESDGTYFDKLKEGQKPSFFVLSCCDSRTCPSTITGLPLGELFIHRNIANQVVAGDDSFTASLYYAVEVLEVDYILVLGHTYCGGVEAATKGIDKEHLNPWLKHVASSISSVKNSENAREIELTNIKSQMNALQNHQVLKEASRSVEILGSLFHLESGELEWVNL</sequence>
<dbReference type="InterPro" id="IPR001765">
    <property type="entry name" value="Carbonic_anhydrase"/>
</dbReference>
<dbReference type="EC" id="4.2.1.1" evidence="2"/>
<feature type="binding site" evidence="7">
    <location>
        <position position="97"/>
    </location>
    <ligand>
        <name>Zn(2+)</name>
        <dbReference type="ChEBI" id="CHEBI:29105"/>
    </ligand>
</feature>
<name>A0A859FDA0_9BACI</name>
<dbReference type="GO" id="GO:0004089">
    <property type="term" value="F:carbonate dehydratase activity"/>
    <property type="evidence" value="ECO:0007669"/>
    <property type="project" value="UniProtKB-EC"/>
</dbReference>
<reference evidence="9" key="1">
    <citation type="submission" date="2019-07" db="EMBL/GenBank/DDBJ databases">
        <title>Bacillus alkalisoli sp. nov. isolated from saline soil.</title>
        <authorList>
            <person name="Sun J.-Q."/>
            <person name="Xu L."/>
        </authorList>
    </citation>
    <scope>NUCLEOTIDE SEQUENCE [LARGE SCALE GENOMIC DNA]</scope>
    <source>
        <strain evidence="9">M4U3P1</strain>
    </source>
</reference>
<dbReference type="Gene3D" id="3.40.1050.10">
    <property type="entry name" value="Carbonic anhydrase"/>
    <property type="match status" value="1"/>
</dbReference>
<dbReference type="SMART" id="SM00947">
    <property type="entry name" value="Pro_CA"/>
    <property type="match status" value="1"/>
</dbReference>
<evidence type="ECO:0000256" key="2">
    <source>
        <dbReference type="ARBA" id="ARBA00012925"/>
    </source>
</evidence>
<comment type="catalytic activity">
    <reaction evidence="6">
        <text>hydrogencarbonate + H(+) = CO2 + H2O</text>
        <dbReference type="Rhea" id="RHEA:10748"/>
        <dbReference type="ChEBI" id="CHEBI:15377"/>
        <dbReference type="ChEBI" id="CHEBI:15378"/>
        <dbReference type="ChEBI" id="CHEBI:16526"/>
        <dbReference type="ChEBI" id="CHEBI:17544"/>
        <dbReference type="EC" id="4.2.1.1"/>
    </reaction>
</comment>
<dbReference type="Proteomes" id="UP000318138">
    <property type="component" value="Chromosome"/>
</dbReference>
<keyword evidence="4 7" id="KW-0862">Zinc</keyword>
<gene>
    <name evidence="8" type="ORF">FLK61_27785</name>
</gene>
<dbReference type="AlphaFoldDB" id="A0A859FDA0"/>
<comment type="similarity">
    <text evidence="1">Belongs to the beta-class carbonic anhydrase family.</text>
</comment>
<evidence type="ECO:0000256" key="5">
    <source>
        <dbReference type="ARBA" id="ARBA00023239"/>
    </source>
</evidence>
<dbReference type="KEGG" id="psua:FLK61_27785"/>
<keyword evidence="3 7" id="KW-0479">Metal-binding</keyword>
<evidence type="ECO:0000256" key="7">
    <source>
        <dbReference type="PIRSR" id="PIRSR601765-1"/>
    </source>
</evidence>
<feature type="binding site" evidence="7">
    <location>
        <position position="41"/>
    </location>
    <ligand>
        <name>Zn(2+)</name>
        <dbReference type="ChEBI" id="CHEBI:29105"/>
    </ligand>
</feature>
<evidence type="ECO:0000313" key="9">
    <source>
        <dbReference type="Proteomes" id="UP000318138"/>
    </source>
</evidence>
<protein>
    <recommendedName>
        <fullName evidence="2">carbonic anhydrase</fullName>
        <ecNumber evidence="2">4.2.1.1</ecNumber>
    </recommendedName>
</protein>
<dbReference type="PANTHER" id="PTHR11002">
    <property type="entry name" value="CARBONIC ANHYDRASE"/>
    <property type="match status" value="1"/>
</dbReference>
<dbReference type="GO" id="GO:0008270">
    <property type="term" value="F:zinc ion binding"/>
    <property type="evidence" value="ECO:0007669"/>
    <property type="project" value="InterPro"/>
</dbReference>
<organism evidence="8 9">
    <name type="scientific">Paenalkalicoccus suaedae</name>
    <dbReference type="NCBI Taxonomy" id="2592382"/>
    <lineage>
        <taxon>Bacteria</taxon>
        <taxon>Bacillati</taxon>
        <taxon>Bacillota</taxon>
        <taxon>Bacilli</taxon>
        <taxon>Bacillales</taxon>
        <taxon>Bacillaceae</taxon>
        <taxon>Paenalkalicoccus</taxon>
    </lineage>
</organism>
<dbReference type="PANTHER" id="PTHR11002:SF76">
    <property type="entry name" value="CARBONIC ANHYDRASE"/>
    <property type="match status" value="1"/>
</dbReference>
<evidence type="ECO:0000256" key="4">
    <source>
        <dbReference type="ARBA" id="ARBA00022833"/>
    </source>
</evidence>
<dbReference type="InterPro" id="IPR036874">
    <property type="entry name" value="Carbonic_anhydrase_sf"/>
</dbReference>
<evidence type="ECO:0000256" key="6">
    <source>
        <dbReference type="ARBA" id="ARBA00048348"/>
    </source>
</evidence>
<feature type="binding site" evidence="7">
    <location>
        <position position="43"/>
    </location>
    <ligand>
        <name>Zn(2+)</name>
        <dbReference type="ChEBI" id="CHEBI:29105"/>
    </ligand>
</feature>
<evidence type="ECO:0000313" key="8">
    <source>
        <dbReference type="EMBL" id="QKS70554.1"/>
    </source>
</evidence>
<keyword evidence="5" id="KW-0456">Lyase</keyword>
<evidence type="ECO:0000256" key="1">
    <source>
        <dbReference type="ARBA" id="ARBA00006217"/>
    </source>
</evidence>
<dbReference type="Pfam" id="PF00484">
    <property type="entry name" value="Pro_CA"/>
    <property type="match status" value="1"/>
</dbReference>
<dbReference type="SUPFAM" id="SSF53056">
    <property type="entry name" value="beta-carbonic anhydrase, cab"/>
    <property type="match status" value="1"/>
</dbReference>
<dbReference type="RefSeq" id="WP_176008590.1">
    <property type="nucleotide sequence ID" value="NZ_CP041372.2"/>
</dbReference>
<evidence type="ECO:0000256" key="3">
    <source>
        <dbReference type="ARBA" id="ARBA00022723"/>
    </source>
</evidence>
<accession>A0A859FDA0</accession>
<keyword evidence="9" id="KW-1185">Reference proteome</keyword>
<comment type="cofactor">
    <cofactor evidence="7">
        <name>Zn(2+)</name>
        <dbReference type="ChEBI" id="CHEBI:29105"/>
    </cofactor>
    <text evidence="7">Binds 1 zinc ion per subunit.</text>
</comment>